<dbReference type="InterPro" id="IPR050388">
    <property type="entry name" value="ABC_Ni/Peptide_Import"/>
</dbReference>
<dbReference type="PROSITE" id="PS00211">
    <property type="entry name" value="ABC_TRANSPORTER_1"/>
    <property type="match status" value="1"/>
</dbReference>
<evidence type="ECO:0000256" key="5">
    <source>
        <dbReference type="ARBA" id="ARBA00022741"/>
    </source>
</evidence>
<feature type="domain" description="ABC transporter" evidence="8">
    <location>
        <begin position="5"/>
        <end position="255"/>
    </location>
</feature>
<dbReference type="InterPro" id="IPR003593">
    <property type="entry name" value="AAA+_ATPase"/>
</dbReference>
<keyword evidence="6 9" id="KW-0067">ATP-binding</keyword>
<evidence type="ECO:0000256" key="4">
    <source>
        <dbReference type="ARBA" id="ARBA00022475"/>
    </source>
</evidence>
<dbReference type="Proteomes" id="UP001055460">
    <property type="component" value="Plasmid pA"/>
</dbReference>
<dbReference type="GO" id="GO:0005524">
    <property type="term" value="F:ATP binding"/>
    <property type="evidence" value="ECO:0007669"/>
    <property type="project" value="UniProtKB-KW"/>
</dbReference>
<dbReference type="Gene3D" id="3.40.50.300">
    <property type="entry name" value="P-loop containing nucleotide triphosphate hydrolases"/>
    <property type="match status" value="1"/>
</dbReference>
<dbReference type="AlphaFoldDB" id="A0A9Q8YF76"/>
<keyword evidence="3" id="KW-0813">Transport</keyword>
<dbReference type="GO" id="GO:0016887">
    <property type="term" value="F:ATP hydrolysis activity"/>
    <property type="evidence" value="ECO:0007669"/>
    <property type="project" value="InterPro"/>
</dbReference>
<geneLocation type="plasmid" evidence="9 10">
    <name>pA</name>
</geneLocation>
<dbReference type="PANTHER" id="PTHR43297">
    <property type="entry name" value="OLIGOPEPTIDE TRANSPORT ATP-BINDING PROTEIN APPD"/>
    <property type="match status" value="1"/>
</dbReference>
<sequence>MTPLLDIKGLDIRAGDKPLVSDLSLSIRPGERIGLIGESGSGKSMTAMAATGLLPPSITVAGSITLDGQQVVGATDRVMNRLRGVAAAVVFQEPLTALDPLMKIGRQIAEPVRRRLERDGGKATKEAVQREVRDLIDKVALPQPDRIINSYPHEVSGGQRQRVAIAMALACRPKLLIADEPTTALDVTTQAEILKLLDQLVRETGMALLFISHDLPVVAQVVERVLVLKNGIAVEEGLVGSVFGKPQHDYTRTLVEAARLFDEALGATGS</sequence>
<dbReference type="SMART" id="SM00382">
    <property type="entry name" value="AAA"/>
    <property type="match status" value="1"/>
</dbReference>
<dbReference type="RefSeq" id="WP_060530262.1">
    <property type="nucleotide sequence ID" value="NZ_CP084487.1"/>
</dbReference>
<dbReference type="GO" id="GO:0005886">
    <property type="term" value="C:plasma membrane"/>
    <property type="evidence" value="ECO:0007669"/>
    <property type="project" value="UniProtKB-SubCell"/>
</dbReference>
<keyword evidence="7" id="KW-0472">Membrane</keyword>
<gene>
    <name evidence="9" type="ORF">NE863_21610</name>
</gene>
<name>A0A9Q8YF76_ENSAD</name>
<dbReference type="SUPFAM" id="SSF52540">
    <property type="entry name" value="P-loop containing nucleoside triphosphate hydrolases"/>
    <property type="match status" value="1"/>
</dbReference>
<dbReference type="OrthoDB" id="9815712at2"/>
<evidence type="ECO:0000313" key="9">
    <source>
        <dbReference type="EMBL" id="USJ26549.1"/>
    </source>
</evidence>
<dbReference type="CDD" id="cd03257">
    <property type="entry name" value="ABC_NikE_OppD_transporters"/>
    <property type="match status" value="1"/>
</dbReference>
<evidence type="ECO:0000256" key="6">
    <source>
        <dbReference type="ARBA" id="ARBA00022840"/>
    </source>
</evidence>
<dbReference type="InterPro" id="IPR027417">
    <property type="entry name" value="P-loop_NTPase"/>
</dbReference>
<evidence type="ECO:0000256" key="1">
    <source>
        <dbReference type="ARBA" id="ARBA00004417"/>
    </source>
</evidence>
<evidence type="ECO:0000313" key="10">
    <source>
        <dbReference type="Proteomes" id="UP001055460"/>
    </source>
</evidence>
<keyword evidence="9" id="KW-0614">Plasmid</keyword>
<proteinExistence type="inferred from homology"/>
<dbReference type="PROSITE" id="PS50893">
    <property type="entry name" value="ABC_TRANSPORTER_2"/>
    <property type="match status" value="1"/>
</dbReference>
<evidence type="ECO:0000259" key="8">
    <source>
        <dbReference type="PROSITE" id="PS50893"/>
    </source>
</evidence>
<comment type="subcellular location">
    <subcellularLocation>
        <location evidence="1">Cell inner membrane</location>
        <topology evidence="1">Peripheral membrane protein</topology>
    </subcellularLocation>
</comment>
<dbReference type="Pfam" id="PF00005">
    <property type="entry name" value="ABC_tran"/>
    <property type="match status" value="1"/>
</dbReference>
<dbReference type="InterPro" id="IPR003439">
    <property type="entry name" value="ABC_transporter-like_ATP-bd"/>
</dbReference>
<accession>A0A9Q8YF76</accession>
<evidence type="ECO:0000256" key="7">
    <source>
        <dbReference type="ARBA" id="ARBA00023136"/>
    </source>
</evidence>
<comment type="similarity">
    <text evidence="2">Belongs to the ABC transporter superfamily.</text>
</comment>
<keyword evidence="5" id="KW-0547">Nucleotide-binding</keyword>
<evidence type="ECO:0000256" key="2">
    <source>
        <dbReference type="ARBA" id="ARBA00005417"/>
    </source>
</evidence>
<evidence type="ECO:0000256" key="3">
    <source>
        <dbReference type="ARBA" id="ARBA00022448"/>
    </source>
</evidence>
<keyword evidence="4" id="KW-1003">Cell membrane</keyword>
<organism evidence="9 10">
    <name type="scientific">Ensifer adhaerens</name>
    <name type="common">Sinorhizobium morelense</name>
    <dbReference type="NCBI Taxonomy" id="106592"/>
    <lineage>
        <taxon>Bacteria</taxon>
        <taxon>Pseudomonadati</taxon>
        <taxon>Pseudomonadota</taxon>
        <taxon>Alphaproteobacteria</taxon>
        <taxon>Hyphomicrobiales</taxon>
        <taxon>Rhizobiaceae</taxon>
        <taxon>Sinorhizobium/Ensifer group</taxon>
        <taxon>Ensifer</taxon>
    </lineage>
</organism>
<protein>
    <submittedName>
        <fullName evidence="9">ABC transporter ATP-binding protein</fullName>
    </submittedName>
</protein>
<dbReference type="InterPro" id="IPR017871">
    <property type="entry name" value="ABC_transporter-like_CS"/>
</dbReference>
<reference evidence="9" key="1">
    <citation type="submission" date="2022-06" db="EMBL/GenBank/DDBJ databases">
        <title>Physiological and biochemical characterization and genomic elucidation of a strain of the genus Ensifer adhaerens M8 that combines arsenic oxidation and chromium reduction.</title>
        <authorList>
            <person name="Li X."/>
            <person name="Yu c."/>
        </authorList>
    </citation>
    <scope>NUCLEOTIDE SEQUENCE</scope>
    <source>
        <strain evidence="9">M8</strain>
        <plasmid evidence="9">pA</plasmid>
    </source>
</reference>
<dbReference type="EMBL" id="CP098808">
    <property type="protein sequence ID" value="USJ26549.1"/>
    <property type="molecule type" value="Genomic_DNA"/>
</dbReference>
<dbReference type="PANTHER" id="PTHR43297:SF2">
    <property type="entry name" value="DIPEPTIDE TRANSPORT ATP-BINDING PROTEIN DPPD"/>
    <property type="match status" value="1"/>
</dbReference>